<comment type="function">
    <text evidence="10">Acts in the modification of cell walls via demethylesterification of cell wall pectin.</text>
</comment>
<comment type="similarity">
    <text evidence="2">In the N-terminal section; belongs to the PMEI family.</text>
</comment>
<dbReference type="PANTHER" id="PTHR31707">
    <property type="entry name" value="PECTINESTERASE"/>
    <property type="match status" value="1"/>
</dbReference>
<dbReference type="GO" id="GO:0042545">
    <property type="term" value="P:cell wall modification"/>
    <property type="evidence" value="ECO:0007669"/>
    <property type="project" value="UniProtKB-UniRule"/>
</dbReference>
<keyword evidence="6 10" id="KW-0063">Aspartyl esterase</keyword>
<name>A0A6G9W203_CUNLA</name>
<keyword evidence="11" id="KW-0472">Membrane</keyword>
<dbReference type="NCBIfam" id="TIGR01614">
    <property type="entry name" value="PME_inhib"/>
    <property type="match status" value="1"/>
</dbReference>
<dbReference type="Gene3D" id="2.160.20.10">
    <property type="entry name" value="Single-stranded right-handed beta-helix, Pectin lyase-like"/>
    <property type="match status" value="1"/>
</dbReference>
<dbReference type="GO" id="GO:0045490">
    <property type="term" value="P:pectin catabolic process"/>
    <property type="evidence" value="ECO:0007669"/>
    <property type="project" value="UniProtKB-UniRule"/>
</dbReference>
<evidence type="ECO:0000256" key="4">
    <source>
        <dbReference type="ARBA" id="ARBA00013229"/>
    </source>
</evidence>
<dbReference type="GO" id="GO:0004857">
    <property type="term" value="F:enzyme inhibitor activity"/>
    <property type="evidence" value="ECO:0007669"/>
    <property type="project" value="InterPro"/>
</dbReference>
<organism evidence="13">
    <name type="scientific">Cunninghamia lanceolata</name>
    <name type="common">China fir</name>
    <name type="synonym">Pinus lanceolata</name>
    <dbReference type="NCBI Taxonomy" id="28977"/>
    <lineage>
        <taxon>Eukaryota</taxon>
        <taxon>Viridiplantae</taxon>
        <taxon>Streptophyta</taxon>
        <taxon>Embryophyta</taxon>
        <taxon>Tracheophyta</taxon>
        <taxon>Spermatophyta</taxon>
        <taxon>Pinopsida</taxon>
        <taxon>Pinidae</taxon>
        <taxon>Conifers II</taxon>
        <taxon>Cupressales</taxon>
        <taxon>Cupressaceae</taxon>
        <taxon>Cunninghamia</taxon>
    </lineage>
</organism>
<evidence type="ECO:0000256" key="2">
    <source>
        <dbReference type="ARBA" id="ARBA00006027"/>
    </source>
</evidence>
<proteinExistence type="evidence at transcript level"/>
<dbReference type="InterPro" id="IPR000070">
    <property type="entry name" value="Pectinesterase_cat"/>
</dbReference>
<feature type="domain" description="Pectinesterase inhibitor" evidence="12">
    <location>
        <begin position="62"/>
        <end position="216"/>
    </location>
</feature>
<dbReference type="CDD" id="cd15798">
    <property type="entry name" value="PMEI-like_3"/>
    <property type="match status" value="1"/>
</dbReference>
<keyword evidence="11" id="KW-0812">Transmembrane</keyword>
<comment type="pathway">
    <text evidence="1 10">Glycan metabolism; pectin degradation; 2-dehydro-3-deoxy-D-gluconate from pectin: step 1/5.</text>
</comment>
<dbReference type="InterPro" id="IPR033131">
    <property type="entry name" value="Pectinesterase_Asp_AS"/>
</dbReference>
<sequence length="590" mass="64502">MGSLNVSYGKFNGGAERKISKAILVTALASAFVVGTVIFLAVGINNEGDDNVGTDHARRLQSTPNAVKNACSSTLYPELCVSSISSYGGLASKAGSMEILRVAVNVAIDGVKKGQAHTRRLFSPDLDFRQRGALKDCMEMFDDTLDELHNTLSDLRNATFMSMPKHAAGLETLLSAAITNQYTCLEGFTLCKGHLKRDLKGGLHNVSHLVSNSLAMVGNITARAKQALANADSRPDRRRRLLSEDFVSIDEEGFPSWMSAGDRRLLQVNATNITANAVVAKDGSGHYTTISAALDAAPENSKTRFVIYVKKGVYQENVDLHKKKHFIMFVGDGKDVTVVTASRSVGGGNYTTFHSATVAVTGMGFIARDITFENTAGASNHQAVALRVGSDLSAFYRCSFKGYQDTLYVHSLRQFFRECDIYGTVDFIFGNAAVVFQNCNLYARKPLENQKIMYTAQGRVDPNQNTGISIHNCRVTADSDMAAVKSSFKTYLGRPWKEYSRTVFMQSYLDDLIDPAGWLEWNETFALSTLYYGEYMNTGPGAGTANRVKWPGYRVITSATEASQFTADEFIEGDTWLPSTGIEYISGLIS</sequence>
<dbReference type="FunFam" id="2.160.20.10:FF:000001">
    <property type="entry name" value="Pectinesterase"/>
    <property type="match status" value="1"/>
</dbReference>
<dbReference type="InterPro" id="IPR018040">
    <property type="entry name" value="Pectinesterase_Tyr_AS"/>
</dbReference>
<feature type="transmembrane region" description="Helical" evidence="11">
    <location>
        <begin position="21"/>
        <end position="44"/>
    </location>
</feature>
<dbReference type="PROSITE" id="PS00800">
    <property type="entry name" value="PECTINESTERASE_1"/>
    <property type="match status" value="1"/>
</dbReference>
<evidence type="ECO:0000256" key="9">
    <source>
        <dbReference type="PROSITE-ProRule" id="PRU10040"/>
    </source>
</evidence>
<dbReference type="Pfam" id="PF04043">
    <property type="entry name" value="PMEI"/>
    <property type="match status" value="1"/>
</dbReference>
<evidence type="ECO:0000256" key="5">
    <source>
        <dbReference type="ARBA" id="ARBA00022801"/>
    </source>
</evidence>
<accession>A0A6G9W203</accession>
<dbReference type="InterPro" id="IPR011050">
    <property type="entry name" value="Pectin_lyase_fold/virulence"/>
</dbReference>
<dbReference type="InterPro" id="IPR012334">
    <property type="entry name" value="Pectin_lyas_fold"/>
</dbReference>
<dbReference type="FunFam" id="1.20.140.40:FF:000010">
    <property type="entry name" value="Pectinesterase"/>
    <property type="match status" value="1"/>
</dbReference>
<dbReference type="InterPro" id="IPR006501">
    <property type="entry name" value="Pectinesterase_inhib_dom"/>
</dbReference>
<protein>
    <recommendedName>
        <fullName evidence="4 10">Pectinesterase</fullName>
        <ecNumber evidence="4 10">3.1.1.11</ecNumber>
    </recommendedName>
</protein>
<evidence type="ECO:0000256" key="1">
    <source>
        <dbReference type="ARBA" id="ARBA00005184"/>
    </source>
</evidence>
<keyword evidence="8" id="KW-0325">Glycoprotein</keyword>
<dbReference type="GO" id="GO:0030599">
    <property type="term" value="F:pectinesterase activity"/>
    <property type="evidence" value="ECO:0007669"/>
    <property type="project" value="UniProtKB-UniRule"/>
</dbReference>
<dbReference type="SMART" id="SM00856">
    <property type="entry name" value="PMEI"/>
    <property type="match status" value="1"/>
</dbReference>
<dbReference type="InterPro" id="IPR035513">
    <property type="entry name" value="Invertase/methylesterase_inhib"/>
</dbReference>
<comment type="similarity">
    <text evidence="3">In the C-terminal section; belongs to the pectinesterase family.</text>
</comment>
<evidence type="ECO:0000259" key="12">
    <source>
        <dbReference type="SMART" id="SM00856"/>
    </source>
</evidence>
<dbReference type="UniPathway" id="UPA00545">
    <property type="reaction ID" value="UER00823"/>
</dbReference>
<dbReference type="SUPFAM" id="SSF101148">
    <property type="entry name" value="Plant invertase/pectin methylesterase inhibitor"/>
    <property type="match status" value="1"/>
</dbReference>
<keyword evidence="5 10" id="KW-0378">Hydrolase</keyword>
<evidence type="ECO:0000313" key="13">
    <source>
        <dbReference type="EMBL" id="QIR83164.1"/>
    </source>
</evidence>
<evidence type="ECO:0000256" key="11">
    <source>
        <dbReference type="SAM" id="Phobius"/>
    </source>
</evidence>
<dbReference type="AlphaFoldDB" id="A0A6G9W203"/>
<dbReference type="SUPFAM" id="SSF51126">
    <property type="entry name" value="Pectin lyase-like"/>
    <property type="match status" value="1"/>
</dbReference>
<reference evidence="13" key="1">
    <citation type="submission" date="2019-03" db="EMBL/GenBank/DDBJ databases">
        <title>Molecular characterization of PME/PMEI genes and their involvement in root border cells releasing of Chinese fir.</title>
        <authorList>
            <person name="Lu W."/>
        </authorList>
    </citation>
    <scope>NUCLEOTIDE SEQUENCE</scope>
</reference>
<comment type="subcellular location">
    <subcellularLocation>
        <location evidence="10">Secreted</location>
        <location evidence="10">Cell wall</location>
    </subcellularLocation>
</comment>
<keyword evidence="7" id="KW-1015">Disulfide bond</keyword>
<gene>
    <name evidence="13" type="primary">PME6</name>
</gene>
<feature type="active site" evidence="9">
    <location>
        <position position="426"/>
    </location>
</feature>
<evidence type="ECO:0000256" key="8">
    <source>
        <dbReference type="ARBA" id="ARBA00023180"/>
    </source>
</evidence>
<comment type="catalytic activity">
    <reaction evidence="10">
        <text>[(1-&gt;4)-alpha-D-galacturonosyl methyl ester](n) + n H2O = [(1-&gt;4)-alpha-D-galacturonosyl](n) + n methanol + n H(+)</text>
        <dbReference type="Rhea" id="RHEA:22380"/>
        <dbReference type="Rhea" id="RHEA-COMP:14570"/>
        <dbReference type="Rhea" id="RHEA-COMP:14573"/>
        <dbReference type="ChEBI" id="CHEBI:15377"/>
        <dbReference type="ChEBI" id="CHEBI:15378"/>
        <dbReference type="ChEBI" id="CHEBI:17790"/>
        <dbReference type="ChEBI" id="CHEBI:140522"/>
        <dbReference type="ChEBI" id="CHEBI:140523"/>
        <dbReference type="EC" id="3.1.1.11"/>
    </reaction>
</comment>
<evidence type="ECO:0000256" key="7">
    <source>
        <dbReference type="ARBA" id="ARBA00023157"/>
    </source>
</evidence>
<dbReference type="EMBL" id="MK585473">
    <property type="protein sequence ID" value="QIR83164.1"/>
    <property type="molecule type" value="mRNA"/>
</dbReference>
<keyword evidence="10" id="KW-0961">Cell wall biogenesis/degradation</keyword>
<dbReference type="Pfam" id="PF01095">
    <property type="entry name" value="Pectinesterase"/>
    <property type="match status" value="1"/>
</dbReference>
<dbReference type="PROSITE" id="PS00503">
    <property type="entry name" value="PECTINESTERASE_2"/>
    <property type="match status" value="1"/>
</dbReference>
<evidence type="ECO:0000256" key="3">
    <source>
        <dbReference type="ARBA" id="ARBA00007786"/>
    </source>
</evidence>
<evidence type="ECO:0000256" key="6">
    <source>
        <dbReference type="ARBA" id="ARBA00023085"/>
    </source>
</evidence>
<keyword evidence="11" id="KW-1133">Transmembrane helix</keyword>
<keyword evidence="10" id="KW-0134">Cell wall</keyword>
<keyword evidence="10" id="KW-0964">Secreted</keyword>
<dbReference type="EC" id="3.1.1.11" evidence="4 10"/>
<dbReference type="Gene3D" id="1.20.140.40">
    <property type="entry name" value="Invertase/pectin methylesterase inhibitor family protein"/>
    <property type="match status" value="1"/>
</dbReference>
<evidence type="ECO:0000256" key="10">
    <source>
        <dbReference type="RuleBase" id="RU000589"/>
    </source>
</evidence>